<dbReference type="InterPro" id="IPR036322">
    <property type="entry name" value="WD40_repeat_dom_sf"/>
</dbReference>
<dbReference type="STRING" id="6832.A0A553PI86"/>
<sequence length="835" mass="92020">MSQGPVSAQPTGVFHWLQGRPWGQSGAGLTLGRAQVAKGSRTLLQNLTQCHTLDSHHGCVNTLAWNAGGQWLLSGSDDHRLVITDPFSRRVISDVLTAHRANIFSAQFLPHTSDARLVSAAGDGILAYTHVERATETRACLFNCHHGTAYEILTWPGDPHTFLSCGEDGTVRWFDLRIKDRCDRASCQEDVLIAGPDPVTAMAMDPVVPYRLAVGSSDSAVRLFDRRMLGTRSTGQTQSRSLAALLARFIVPELRGKHRRITAVDFRPDGREILASYSSDYVYIFDPQADDAEGTKRLYVGQRPVARPSTGRARNTKSPPPMKRLRLRGDWSDTGPNARPETNRQPPREQRLDESEDPTLSDTTEAGETDLVNDFSFESLVTSKYLLIGPSVPVQSNLMQRMTDALSRMLNDPSTRRAMRSLNTNRDRILLAAAQRESSQPTITEEAQLPSDDSDSAVTLHPDASSLANEPLNPDNSETVHSLSTDDQSPQISADTETHDIESVLVESAPPLSAPSDIPEPRSDPPNVADLPDFRLRYGHRGTDVSSISLGLAAPEPVAEYVTDLPGPSQVVTDPGVSVDFNPPSTDLGQAISDELVEYEEEIRSSDEDSDEDEQEERSLSPLRCSASNRNVSDSSNNFITKRPIRQPKVRQKFSGHRNSRTMIKEATWWGNDFVLSGSDCGHVFGWERSSGKLVLLLEADRHVVNCIQPHPFDPILATSGIDYDVKIWTPQGDGSGFNQEVADNLVRRNEVMLEETRDTITVPAALMIRMLASLNQIRRAGRILPQILERGNNATEEQFVSNPTDESSNQDNLVPGGNPDEQVEEMESSDDSQL</sequence>
<reference evidence="5 6" key="1">
    <citation type="journal article" date="2018" name="Nat. Ecol. Evol.">
        <title>Genomic signatures of mitonuclear coevolution across populations of Tigriopus californicus.</title>
        <authorList>
            <person name="Barreto F.S."/>
            <person name="Watson E.T."/>
            <person name="Lima T.G."/>
            <person name="Willett C.S."/>
            <person name="Edmands S."/>
            <person name="Li W."/>
            <person name="Burton R.S."/>
        </authorList>
    </citation>
    <scope>NUCLEOTIDE SEQUENCE [LARGE SCALE GENOMIC DNA]</scope>
    <source>
        <strain evidence="5 6">San Diego</strain>
    </source>
</reference>
<organism evidence="5 6">
    <name type="scientific">Tigriopus californicus</name>
    <name type="common">Marine copepod</name>
    <dbReference type="NCBI Taxonomy" id="6832"/>
    <lineage>
        <taxon>Eukaryota</taxon>
        <taxon>Metazoa</taxon>
        <taxon>Ecdysozoa</taxon>
        <taxon>Arthropoda</taxon>
        <taxon>Crustacea</taxon>
        <taxon>Multicrustacea</taxon>
        <taxon>Hexanauplia</taxon>
        <taxon>Copepoda</taxon>
        <taxon>Harpacticoida</taxon>
        <taxon>Harpacticidae</taxon>
        <taxon>Tigriopus</taxon>
    </lineage>
</organism>
<feature type="compositionally biased region" description="Polar residues" evidence="4">
    <location>
        <begin position="797"/>
        <end position="813"/>
    </location>
</feature>
<dbReference type="SMART" id="SM00320">
    <property type="entry name" value="WD40"/>
    <property type="match status" value="7"/>
</dbReference>
<dbReference type="Pfam" id="PF00400">
    <property type="entry name" value="WD40"/>
    <property type="match status" value="3"/>
</dbReference>
<evidence type="ECO:0000313" key="6">
    <source>
        <dbReference type="Proteomes" id="UP000318571"/>
    </source>
</evidence>
<comment type="caution">
    <text evidence="5">The sequence shown here is derived from an EMBL/GenBank/DDBJ whole genome shotgun (WGS) entry which is preliminary data.</text>
</comment>
<name>A0A553PI86_TIGCA</name>
<feature type="region of interest" description="Disordered" evidence="4">
    <location>
        <begin position="797"/>
        <end position="835"/>
    </location>
</feature>
<dbReference type="GO" id="GO:0080008">
    <property type="term" value="C:Cul4-RING E3 ubiquitin ligase complex"/>
    <property type="evidence" value="ECO:0007669"/>
    <property type="project" value="TreeGrafter"/>
</dbReference>
<dbReference type="PANTHER" id="PTHR15574">
    <property type="entry name" value="WD REPEAT DOMAIN-CONTAINING FAMILY"/>
    <property type="match status" value="1"/>
</dbReference>
<evidence type="ECO:0000313" key="5">
    <source>
        <dbReference type="EMBL" id="TRY77394.1"/>
    </source>
</evidence>
<feature type="compositionally biased region" description="Polar residues" evidence="4">
    <location>
        <begin position="436"/>
        <end position="445"/>
    </location>
</feature>
<dbReference type="OMA" id="FRVRYGN"/>
<gene>
    <name evidence="5" type="ORF">TCAL_00145</name>
</gene>
<dbReference type="AlphaFoldDB" id="A0A553PI86"/>
<keyword evidence="1 3" id="KW-0853">WD repeat</keyword>
<feature type="region of interest" description="Disordered" evidence="4">
    <location>
        <begin position="509"/>
        <end position="531"/>
    </location>
</feature>
<dbReference type="PANTHER" id="PTHR15574:SF39">
    <property type="entry name" value="DDB1- AND CUL4-ASSOCIATED FACTOR 6"/>
    <property type="match status" value="1"/>
</dbReference>
<feature type="compositionally biased region" description="Polar residues" evidence="4">
    <location>
        <begin position="474"/>
        <end position="493"/>
    </location>
</feature>
<dbReference type="PROSITE" id="PS50082">
    <property type="entry name" value="WD_REPEATS_2"/>
    <property type="match status" value="1"/>
</dbReference>
<evidence type="ECO:0000256" key="4">
    <source>
        <dbReference type="SAM" id="MobiDB-lite"/>
    </source>
</evidence>
<feature type="region of interest" description="Disordered" evidence="4">
    <location>
        <begin position="433"/>
        <end position="493"/>
    </location>
</feature>
<dbReference type="EMBL" id="VCGU01000004">
    <property type="protein sequence ID" value="TRY77394.1"/>
    <property type="molecule type" value="Genomic_DNA"/>
</dbReference>
<dbReference type="InterPro" id="IPR015943">
    <property type="entry name" value="WD40/YVTN_repeat-like_dom_sf"/>
</dbReference>
<evidence type="ECO:0000256" key="2">
    <source>
        <dbReference type="ARBA" id="ARBA00022737"/>
    </source>
</evidence>
<evidence type="ECO:0000256" key="3">
    <source>
        <dbReference type="PROSITE-ProRule" id="PRU00221"/>
    </source>
</evidence>
<protein>
    <submittedName>
        <fullName evidence="5">Uncharacterized protein</fullName>
    </submittedName>
</protein>
<dbReference type="Gene3D" id="2.130.10.10">
    <property type="entry name" value="YVTN repeat-like/Quinoprotein amine dehydrogenase"/>
    <property type="match status" value="3"/>
</dbReference>
<dbReference type="InterPro" id="IPR001680">
    <property type="entry name" value="WD40_rpt"/>
</dbReference>
<dbReference type="SUPFAM" id="SSF50978">
    <property type="entry name" value="WD40 repeat-like"/>
    <property type="match status" value="1"/>
</dbReference>
<dbReference type="Proteomes" id="UP000318571">
    <property type="component" value="Chromosome 5"/>
</dbReference>
<dbReference type="GO" id="GO:0005737">
    <property type="term" value="C:cytoplasm"/>
    <property type="evidence" value="ECO:0007669"/>
    <property type="project" value="TreeGrafter"/>
</dbReference>
<keyword evidence="6" id="KW-1185">Reference proteome</keyword>
<evidence type="ECO:0000256" key="1">
    <source>
        <dbReference type="ARBA" id="ARBA00022574"/>
    </source>
</evidence>
<keyword evidence="2" id="KW-0677">Repeat</keyword>
<dbReference type="InterPro" id="IPR045151">
    <property type="entry name" value="DCAF8"/>
</dbReference>
<dbReference type="GO" id="GO:0045944">
    <property type="term" value="P:positive regulation of transcription by RNA polymerase II"/>
    <property type="evidence" value="ECO:0007669"/>
    <property type="project" value="TreeGrafter"/>
</dbReference>
<feature type="compositionally biased region" description="Polar residues" evidence="4">
    <location>
        <begin position="626"/>
        <end position="640"/>
    </location>
</feature>
<feature type="compositionally biased region" description="Acidic residues" evidence="4">
    <location>
        <begin position="822"/>
        <end position="835"/>
    </location>
</feature>
<feature type="repeat" description="WD" evidence="3">
    <location>
        <begin position="53"/>
        <end position="85"/>
    </location>
</feature>
<feature type="region of interest" description="Disordered" evidence="4">
    <location>
        <begin position="301"/>
        <end position="369"/>
    </location>
</feature>
<accession>A0A553PI86</accession>
<feature type="region of interest" description="Disordered" evidence="4">
    <location>
        <begin position="600"/>
        <end position="642"/>
    </location>
</feature>
<proteinExistence type="predicted"/>